<comment type="caution">
    <text evidence="1">The sequence shown here is derived from an EMBL/GenBank/DDBJ whole genome shotgun (WGS) entry which is preliminary data.</text>
</comment>
<keyword evidence="2" id="KW-1185">Reference proteome</keyword>
<accession>A0AAV7PK63</accession>
<name>A0AAV7PK63_PLEWA</name>
<gene>
    <name evidence="1" type="ORF">NDU88_006598</name>
</gene>
<organism evidence="1 2">
    <name type="scientific">Pleurodeles waltl</name>
    <name type="common">Iberian ribbed newt</name>
    <dbReference type="NCBI Taxonomy" id="8319"/>
    <lineage>
        <taxon>Eukaryota</taxon>
        <taxon>Metazoa</taxon>
        <taxon>Chordata</taxon>
        <taxon>Craniata</taxon>
        <taxon>Vertebrata</taxon>
        <taxon>Euteleostomi</taxon>
        <taxon>Amphibia</taxon>
        <taxon>Batrachia</taxon>
        <taxon>Caudata</taxon>
        <taxon>Salamandroidea</taxon>
        <taxon>Salamandridae</taxon>
        <taxon>Pleurodelinae</taxon>
        <taxon>Pleurodeles</taxon>
    </lineage>
</organism>
<proteinExistence type="predicted"/>
<reference evidence="1" key="1">
    <citation type="journal article" date="2022" name="bioRxiv">
        <title>Sequencing and chromosome-scale assembly of the giantPleurodeles waltlgenome.</title>
        <authorList>
            <person name="Brown T."/>
            <person name="Elewa A."/>
            <person name="Iarovenko S."/>
            <person name="Subramanian E."/>
            <person name="Araus A.J."/>
            <person name="Petzold A."/>
            <person name="Susuki M."/>
            <person name="Suzuki K.-i.T."/>
            <person name="Hayashi T."/>
            <person name="Toyoda A."/>
            <person name="Oliveira C."/>
            <person name="Osipova E."/>
            <person name="Leigh N.D."/>
            <person name="Simon A."/>
            <person name="Yun M.H."/>
        </authorList>
    </citation>
    <scope>NUCLEOTIDE SEQUENCE</scope>
    <source>
        <strain evidence="1">20211129_DDA</strain>
        <tissue evidence="1">Liver</tissue>
    </source>
</reference>
<evidence type="ECO:0000313" key="2">
    <source>
        <dbReference type="Proteomes" id="UP001066276"/>
    </source>
</evidence>
<dbReference type="AlphaFoldDB" id="A0AAV7PK63"/>
<protein>
    <submittedName>
        <fullName evidence="1">Uncharacterized protein</fullName>
    </submittedName>
</protein>
<dbReference type="EMBL" id="JANPWB010000011">
    <property type="protein sequence ID" value="KAJ1128219.1"/>
    <property type="molecule type" value="Genomic_DNA"/>
</dbReference>
<sequence length="148" mass="16614">MSHDRQAWDLPLAMFRRYGRKVLRVATKKAECLHNENVAIGIGVRKGGCSEIQVPTSESISKLVPESSTEKSMSRLISQEQLSIDQSVEGWCDLSQREREMDGDEQASSCAALSGSLTENSDNWQVEDRDDQVQAQSRMLLKTILQEL</sequence>
<evidence type="ECO:0000313" key="1">
    <source>
        <dbReference type="EMBL" id="KAJ1128219.1"/>
    </source>
</evidence>
<dbReference type="Proteomes" id="UP001066276">
    <property type="component" value="Chromosome 7"/>
</dbReference>